<sequence>MTSGTDSPRQRPGRASVTVWRLGTPLVLGLCAVLVITSAANSDGTDLRPGRYTDLAAVVRAEDREVQQLQDRVSELSDEVDGLGRARGDRSAQRFRDAAAAAATPAGLSPRTGEGLEITLADAPEEVFEVSEEDPNRLVVHQQDIQAVVNALWRGGAEAVTLQGQRIVSTTGIKCAGSSVQLQGRTYPQPYVIGAVGDTDALLDSLEGDDFVSLFREDAARPDIALGFDVDLDDSLTAPAYDGLLDLSYAEPMD</sequence>
<accession>A0ABN2NXP0</accession>
<keyword evidence="4" id="KW-1185">Reference proteome</keyword>
<name>A0ABN2NXP0_9ACTN</name>
<feature type="coiled-coil region" evidence="2">
    <location>
        <begin position="59"/>
        <end position="86"/>
    </location>
</feature>
<protein>
    <submittedName>
        <fullName evidence="3">DUF881 domain-containing protein</fullName>
    </submittedName>
</protein>
<dbReference type="PANTHER" id="PTHR37313:SF4">
    <property type="entry name" value="CONSERVED MEMBRANE PROTEIN-RELATED"/>
    <property type="match status" value="1"/>
</dbReference>
<comment type="caution">
    <text evidence="3">The sequence shown here is derived from an EMBL/GenBank/DDBJ whole genome shotgun (WGS) entry which is preliminary data.</text>
</comment>
<reference evidence="3 4" key="1">
    <citation type="journal article" date="2019" name="Int. J. Syst. Evol. Microbiol.">
        <title>The Global Catalogue of Microorganisms (GCM) 10K type strain sequencing project: providing services to taxonomists for standard genome sequencing and annotation.</title>
        <authorList>
            <consortium name="The Broad Institute Genomics Platform"/>
            <consortium name="The Broad Institute Genome Sequencing Center for Infectious Disease"/>
            <person name="Wu L."/>
            <person name="Ma J."/>
        </authorList>
    </citation>
    <scope>NUCLEOTIDE SEQUENCE [LARGE SCALE GENOMIC DNA]</scope>
    <source>
        <strain evidence="3 4">JCM 14046</strain>
    </source>
</reference>
<comment type="similarity">
    <text evidence="1">Belongs to the UPF0749 family.</text>
</comment>
<evidence type="ECO:0000256" key="2">
    <source>
        <dbReference type="SAM" id="Coils"/>
    </source>
</evidence>
<gene>
    <name evidence="3" type="ORF">GCM10009737_03230</name>
</gene>
<evidence type="ECO:0000256" key="1">
    <source>
        <dbReference type="ARBA" id="ARBA00009108"/>
    </source>
</evidence>
<dbReference type="EMBL" id="BAAAMY010000001">
    <property type="protein sequence ID" value="GAA1905781.1"/>
    <property type="molecule type" value="Genomic_DNA"/>
</dbReference>
<evidence type="ECO:0000313" key="4">
    <source>
        <dbReference type="Proteomes" id="UP001501612"/>
    </source>
</evidence>
<dbReference type="RefSeq" id="WP_344002765.1">
    <property type="nucleotide sequence ID" value="NZ_BAAAMY010000001.1"/>
</dbReference>
<dbReference type="Pfam" id="PF05949">
    <property type="entry name" value="DUF881"/>
    <property type="match status" value="1"/>
</dbReference>
<dbReference type="PANTHER" id="PTHR37313">
    <property type="entry name" value="UPF0749 PROTEIN RV1825"/>
    <property type="match status" value="1"/>
</dbReference>
<evidence type="ECO:0000313" key="3">
    <source>
        <dbReference type="EMBL" id="GAA1905781.1"/>
    </source>
</evidence>
<dbReference type="Gene3D" id="3.30.70.1880">
    <property type="entry name" value="Protein of unknown function DUF881"/>
    <property type="match status" value="1"/>
</dbReference>
<organism evidence="3 4">
    <name type="scientific">Nocardioides lentus</name>
    <dbReference type="NCBI Taxonomy" id="338077"/>
    <lineage>
        <taxon>Bacteria</taxon>
        <taxon>Bacillati</taxon>
        <taxon>Actinomycetota</taxon>
        <taxon>Actinomycetes</taxon>
        <taxon>Propionibacteriales</taxon>
        <taxon>Nocardioidaceae</taxon>
        <taxon>Nocardioides</taxon>
    </lineage>
</organism>
<dbReference type="InterPro" id="IPR010273">
    <property type="entry name" value="DUF881"/>
</dbReference>
<proteinExistence type="inferred from homology"/>
<dbReference type="Proteomes" id="UP001501612">
    <property type="component" value="Unassembled WGS sequence"/>
</dbReference>
<keyword evidence="2" id="KW-0175">Coiled coil</keyword>